<organism evidence="2 3">
    <name type="scientific">Thiohalocapsa halophila</name>
    <dbReference type="NCBI Taxonomy" id="69359"/>
    <lineage>
        <taxon>Bacteria</taxon>
        <taxon>Pseudomonadati</taxon>
        <taxon>Pseudomonadota</taxon>
        <taxon>Gammaproteobacteria</taxon>
        <taxon>Chromatiales</taxon>
        <taxon>Chromatiaceae</taxon>
        <taxon>Thiohalocapsa</taxon>
    </lineage>
</organism>
<reference evidence="2 3" key="1">
    <citation type="journal article" date="2020" name="Microorganisms">
        <title>Osmotic Adaptation and Compatible Solute Biosynthesis of Phototrophic Bacteria as Revealed from Genome Analyses.</title>
        <authorList>
            <person name="Imhoff J.F."/>
            <person name="Rahn T."/>
            <person name="Kunzel S."/>
            <person name="Keller A."/>
            <person name="Neulinger S.C."/>
        </authorList>
    </citation>
    <scope>NUCLEOTIDE SEQUENCE [LARGE SCALE GENOMIC DNA]</scope>
    <source>
        <strain evidence="2 3">DSM 6210</strain>
    </source>
</reference>
<comment type="caution">
    <text evidence="2">The sequence shown here is derived from an EMBL/GenBank/DDBJ whole genome shotgun (WGS) entry which is preliminary data.</text>
</comment>
<evidence type="ECO:0008006" key="4">
    <source>
        <dbReference type="Google" id="ProtNLM"/>
    </source>
</evidence>
<dbReference type="EMBL" id="NRRV01000069">
    <property type="protein sequence ID" value="MBK1633157.1"/>
    <property type="molecule type" value="Genomic_DNA"/>
</dbReference>
<feature type="coiled-coil region" evidence="1">
    <location>
        <begin position="51"/>
        <end position="96"/>
    </location>
</feature>
<sequence>MTLAFKLYEQVNEAPDDRTRFRLIVDAIRELEEGWPRPGEIARGADVRESELRLQKEIEVVRKELEAVRKEIKDVELRLQKEIEVVRKEMKEVELKLQKEIA</sequence>
<evidence type="ECO:0000313" key="2">
    <source>
        <dbReference type="EMBL" id="MBK1633157.1"/>
    </source>
</evidence>
<proteinExistence type="predicted"/>
<dbReference type="Proteomes" id="UP000748752">
    <property type="component" value="Unassembled WGS sequence"/>
</dbReference>
<dbReference type="RefSeq" id="WP_200241175.1">
    <property type="nucleotide sequence ID" value="NZ_NRRV01000069.1"/>
</dbReference>
<protein>
    <recommendedName>
        <fullName evidence="4">DUF1640 domain-containing protein</fullName>
    </recommendedName>
</protein>
<accession>A0ABS1CMI3</accession>
<gene>
    <name evidence="2" type="ORF">CKO31_20865</name>
</gene>
<evidence type="ECO:0000313" key="3">
    <source>
        <dbReference type="Proteomes" id="UP000748752"/>
    </source>
</evidence>
<keyword evidence="1" id="KW-0175">Coiled coil</keyword>
<keyword evidence="3" id="KW-1185">Reference proteome</keyword>
<dbReference type="Gene3D" id="1.20.58.130">
    <property type="match status" value="1"/>
</dbReference>
<evidence type="ECO:0000256" key="1">
    <source>
        <dbReference type="SAM" id="Coils"/>
    </source>
</evidence>
<name>A0ABS1CMI3_9GAMM</name>